<feature type="chain" id="PRO_5032541007" evidence="3">
    <location>
        <begin position="20"/>
        <end position="236"/>
    </location>
</feature>
<dbReference type="OrthoDB" id="1598710at2759"/>
<gene>
    <name evidence="4" type="ORF">RHSIM_RhsimUnG0062700</name>
</gene>
<keyword evidence="2" id="KW-1133">Transmembrane helix</keyword>
<evidence type="ECO:0000256" key="2">
    <source>
        <dbReference type="SAM" id="Phobius"/>
    </source>
</evidence>
<protein>
    <submittedName>
        <fullName evidence="4">Uncharacterized protein</fullName>
    </submittedName>
</protein>
<sequence length="236" mass="25369">MISLMILVIIVPLVSLPKAEDRKTLGTNNGADHDHGVINPDPTLFHARELRPSSSVPSGQEAAPASSQNRSSSPYDVTIPMEGAVQRNSTENCPFKLGKIFAVQAFEAALALMTFRFQPHGSSPSLSSSMLTMVAATVLFGITFTVIGLMLRKACPAIATVSIHAGSISAALGFFFMMAVFVPGRFVWLLWAAAGVLSTVYGYSLAKPSFRFMMALMKDIYDGAYVVDIIKFKVAV</sequence>
<evidence type="ECO:0000313" key="4">
    <source>
        <dbReference type="EMBL" id="KAF7115184.1"/>
    </source>
</evidence>
<evidence type="ECO:0000313" key="5">
    <source>
        <dbReference type="Proteomes" id="UP000626092"/>
    </source>
</evidence>
<keyword evidence="2" id="KW-0812">Transmembrane</keyword>
<feature type="transmembrane region" description="Helical" evidence="2">
    <location>
        <begin position="163"/>
        <end position="182"/>
    </location>
</feature>
<evidence type="ECO:0000256" key="1">
    <source>
        <dbReference type="SAM" id="MobiDB-lite"/>
    </source>
</evidence>
<dbReference type="EMBL" id="WJXA01000165">
    <property type="protein sequence ID" value="KAF7115184.1"/>
    <property type="molecule type" value="Genomic_DNA"/>
</dbReference>
<feature type="signal peptide" evidence="3">
    <location>
        <begin position="1"/>
        <end position="19"/>
    </location>
</feature>
<comment type="caution">
    <text evidence="4">The sequence shown here is derived from an EMBL/GenBank/DDBJ whole genome shotgun (WGS) entry which is preliminary data.</text>
</comment>
<dbReference type="AlphaFoldDB" id="A0A834FWG3"/>
<keyword evidence="3" id="KW-0732">Signal</keyword>
<evidence type="ECO:0000256" key="3">
    <source>
        <dbReference type="SAM" id="SignalP"/>
    </source>
</evidence>
<keyword evidence="5" id="KW-1185">Reference proteome</keyword>
<feature type="compositionally biased region" description="Polar residues" evidence="1">
    <location>
        <begin position="65"/>
        <end position="75"/>
    </location>
</feature>
<feature type="transmembrane region" description="Helical" evidence="2">
    <location>
        <begin position="130"/>
        <end position="151"/>
    </location>
</feature>
<organism evidence="4 5">
    <name type="scientific">Rhododendron simsii</name>
    <name type="common">Sims's rhododendron</name>
    <dbReference type="NCBI Taxonomy" id="118357"/>
    <lineage>
        <taxon>Eukaryota</taxon>
        <taxon>Viridiplantae</taxon>
        <taxon>Streptophyta</taxon>
        <taxon>Embryophyta</taxon>
        <taxon>Tracheophyta</taxon>
        <taxon>Spermatophyta</taxon>
        <taxon>Magnoliopsida</taxon>
        <taxon>eudicotyledons</taxon>
        <taxon>Gunneridae</taxon>
        <taxon>Pentapetalae</taxon>
        <taxon>asterids</taxon>
        <taxon>Ericales</taxon>
        <taxon>Ericaceae</taxon>
        <taxon>Ericoideae</taxon>
        <taxon>Rhodoreae</taxon>
        <taxon>Rhododendron</taxon>
    </lineage>
</organism>
<name>A0A834FWG3_RHOSS</name>
<dbReference type="Proteomes" id="UP000626092">
    <property type="component" value="Unassembled WGS sequence"/>
</dbReference>
<feature type="region of interest" description="Disordered" evidence="1">
    <location>
        <begin position="51"/>
        <end position="77"/>
    </location>
</feature>
<feature type="transmembrane region" description="Helical" evidence="2">
    <location>
        <begin position="188"/>
        <end position="206"/>
    </location>
</feature>
<keyword evidence="2" id="KW-0472">Membrane</keyword>
<proteinExistence type="predicted"/>
<accession>A0A834FWG3</accession>
<reference evidence="4" key="1">
    <citation type="submission" date="2019-11" db="EMBL/GenBank/DDBJ databases">
        <authorList>
            <person name="Liu Y."/>
            <person name="Hou J."/>
            <person name="Li T.-Q."/>
            <person name="Guan C.-H."/>
            <person name="Wu X."/>
            <person name="Wu H.-Z."/>
            <person name="Ling F."/>
            <person name="Zhang R."/>
            <person name="Shi X.-G."/>
            <person name="Ren J.-P."/>
            <person name="Chen E.-F."/>
            <person name="Sun J.-M."/>
        </authorList>
    </citation>
    <scope>NUCLEOTIDE SEQUENCE</scope>
    <source>
        <strain evidence="4">Adult_tree_wgs_1</strain>
        <tissue evidence="4">Leaves</tissue>
    </source>
</reference>